<keyword evidence="3" id="KW-0378">Hydrolase</keyword>
<dbReference type="InterPro" id="IPR025748">
    <property type="entry name" value="PrcB_C_dom"/>
</dbReference>
<dbReference type="GO" id="GO:0008233">
    <property type="term" value="F:peptidase activity"/>
    <property type="evidence" value="ECO:0007669"/>
    <property type="project" value="UniProtKB-KW"/>
</dbReference>
<evidence type="ECO:0000256" key="1">
    <source>
        <dbReference type="SAM" id="SignalP"/>
    </source>
</evidence>
<dbReference type="Proteomes" id="UP000663440">
    <property type="component" value="Chromosome"/>
</dbReference>
<feature type="signal peptide" evidence="1">
    <location>
        <begin position="1"/>
        <end position="20"/>
    </location>
</feature>
<name>A0ABX7Q9L0_9FLAO</name>
<dbReference type="EMBL" id="CP071448">
    <property type="protein sequence ID" value="QSW87705.1"/>
    <property type="molecule type" value="Genomic_DNA"/>
</dbReference>
<sequence length="292" mass="31971">MKKLMLCLFVAFGIAACSLGNDDLPNVNCGTNAELPFTGIPLLCTYSVKTLPSTPTALVINSQEKLETYFTKHESTCPASGDLNIDFSKNFIIGIFAGAKPTNGYAIKMTSIVENNCEIVINFYEKAPLTGENVTQTPTYPSDFIVIPKTSKGILFNRTNESPDNIVIGTFNAGCTGADCQNFFQINDFNILKFLNVKAGMYDFGQYQYTAKTKRSEYTLFLKTVPAEILALKGQTKTYGTPDSAGQGGVYFELRQGTSITKIYIDNNDTADQSAEVKAFKKAVKDKITSLK</sequence>
<evidence type="ECO:0000313" key="3">
    <source>
        <dbReference type="EMBL" id="QSW87705.1"/>
    </source>
</evidence>
<dbReference type="Pfam" id="PF14343">
    <property type="entry name" value="PrcB_C"/>
    <property type="match status" value="1"/>
</dbReference>
<dbReference type="PROSITE" id="PS51257">
    <property type="entry name" value="PROKAR_LIPOPROTEIN"/>
    <property type="match status" value="1"/>
</dbReference>
<keyword evidence="1" id="KW-0732">Signal</keyword>
<reference evidence="3 4" key="1">
    <citation type="submission" date="2021-03" db="EMBL/GenBank/DDBJ databases">
        <title>Flavobacterium kribbensis sp. nov, an endophytic bacteria, isolated from soybean.</title>
        <authorList>
            <person name="Lee J."/>
            <person name="Seo J."/>
        </authorList>
    </citation>
    <scope>NUCLEOTIDE SEQUENCE [LARGE SCALE GENOMIC DNA]</scope>
    <source>
        <strain evidence="3 4">BB8</strain>
    </source>
</reference>
<gene>
    <name evidence="3" type="ORF">J0383_15610</name>
</gene>
<dbReference type="GO" id="GO:0006508">
    <property type="term" value="P:proteolysis"/>
    <property type="evidence" value="ECO:0007669"/>
    <property type="project" value="UniProtKB-KW"/>
</dbReference>
<keyword evidence="3" id="KW-0645">Protease</keyword>
<evidence type="ECO:0000313" key="4">
    <source>
        <dbReference type="Proteomes" id="UP000663440"/>
    </source>
</evidence>
<protein>
    <submittedName>
        <fullName evidence="3">Protease complex subunit PrcB family protein</fullName>
    </submittedName>
</protein>
<evidence type="ECO:0000259" key="2">
    <source>
        <dbReference type="Pfam" id="PF14343"/>
    </source>
</evidence>
<organism evidence="3 4">
    <name type="scientific">Flavobacterium endoglycinae</name>
    <dbReference type="NCBI Taxonomy" id="2816357"/>
    <lineage>
        <taxon>Bacteria</taxon>
        <taxon>Pseudomonadati</taxon>
        <taxon>Bacteroidota</taxon>
        <taxon>Flavobacteriia</taxon>
        <taxon>Flavobacteriales</taxon>
        <taxon>Flavobacteriaceae</taxon>
        <taxon>Flavobacterium</taxon>
    </lineage>
</organism>
<dbReference type="RefSeq" id="WP_207294927.1">
    <property type="nucleotide sequence ID" value="NZ_CP071448.1"/>
</dbReference>
<feature type="chain" id="PRO_5046798371" evidence="1">
    <location>
        <begin position="21"/>
        <end position="292"/>
    </location>
</feature>
<proteinExistence type="predicted"/>
<feature type="domain" description="PrcB C-terminal" evidence="2">
    <location>
        <begin position="92"/>
        <end position="148"/>
    </location>
</feature>
<keyword evidence="4" id="KW-1185">Reference proteome</keyword>
<accession>A0ABX7Q9L0</accession>